<comment type="caution">
    <text evidence="1">The sequence shown here is derived from an EMBL/GenBank/DDBJ whole genome shotgun (WGS) entry which is preliminary data.</text>
</comment>
<accession>A0A5B6UTP4</accession>
<dbReference type="OrthoDB" id="1935089at2759"/>
<evidence type="ECO:0000313" key="1">
    <source>
        <dbReference type="EMBL" id="KAA3460638.1"/>
    </source>
</evidence>
<name>A0A5B6UTP4_9ROSI</name>
<keyword evidence="1" id="KW-0548">Nucleotidyltransferase</keyword>
<keyword evidence="1" id="KW-0695">RNA-directed DNA polymerase</keyword>
<evidence type="ECO:0000313" key="2">
    <source>
        <dbReference type="Proteomes" id="UP000325315"/>
    </source>
</evidence>
<reference evidence="2" key="1">
    <citation type="journal article" date="2019" name="Plant Biotechnol. J.">
        <title>Genome sequencing of the Australian wild diploid species Gossypium australe highlights disease resistance and delayed gland morphogenesis.</title>
        <authorList>
            <person name="Cai Y."/>
            <person name="Cai X."/>
            <person name="Wang Q."/>
            <person name="Wang P."/>
            <person name="Zhang Y."/>
            <person name="Cai C."/>
            <person name="Xu Y."/>
            <person name="Wang K."/>
            <person name="Zhou Z."/>
            <person name="Wang C."/>
            <person name="Geng S."/>
            <person name="Li B."/>
            <person name="Dong Q."/>
            <person name="Hou Y."/>
            <person name="Wang H."/>
            <person name="Ai P."/>
            <person name="Liu Z."/>
            <person name="Yi F."/>
            <person name="Sun M."/>
            <person name="An G."/>
            <person name="Cheng J."/>
            <person name="Zhang Y."/>
            <person name="Shi Q."/>
            <person name="Xie Y."/>
            <person name="Shi X."/>
            <person name="Chang Y."/>
            <person name="Huang F."/>
            <person name="Chen Y."/>
            <person name="Hong S."/>
            <person name="Mi L."/>
            <person name="Sun Q."/>
            <person name="Zhang L."/>
            <person name="Zhou B."/>
            <person name="Peng R."/>
            <person name="Zhang X."/>
            <person name="Liu F."/>
        </authorList>
    </citation>
    <scope>NUCLEOTIDE SEQUENCE [LARGE SCALE GENOMIC DNA]</scope>
    <source>
        <strain evidence="2">cv. PA1801</strain>
    </source>
</reference>
<proteinExistence type="predicted"/>
<protein>
    <submittedName>
        <fullName evidence="1">Reverse transcriptase</fullName>
    </submittedName>
</protein>
<gene>
    <name evidence="1" type="ORF">EPI10_027283</name>
</gene>
<dbReference type="AlphaFoldDB" id="A0A5B6UTP4"/>
<keyword evidence="2" id="KW-1185">Reference proteome</keyword>
<keyword evidence="1" id="KW-0808">Transferase</keyword>
<dbReference type="PANTHER" id="PTHR33710">
    <property type="entry name" value="BNAC02G09200D PROTEIN"/>
    <property type="match status" value="1"/>
</dbReference>
<dbReference type="EMBL" id="SMMG02000009">
    <property type="protein sequence ID" value="KAA3460638.1"/>
    <property type="molecule type" value="Genomic_DNA"/>
</dbReference>
<dbReference type="PANTHER" id="PTHR33710:SF62">
    <property type="entry name" value="DUF4283 DOMAIN PROTEIN"/>
    <property type="match status" value="1"/>
</dbReference>
<dbReference type="Proteomes" id="UP000325315">
    <property type="component" value="Unassembled WGS sequence"/>
</dbReference>
<dbReference type="SUPFAM" id="SSF56219">
    <property type="entry name" value="DNase I-like"/>
    <property type="match status" value="1"/>
</dbReference>
<sequence length="359" mass="42326">MEAFRNALEDCQLVDVGYTGNWFTWERGNLPETNIRERLDRGVANVHWMSMFPETNIQHLVHSTSDHCPLLITTTKEEKRKRWETFRFKAWWLMEETFETEVQSIWESASGDLIQKLEYLKSGLGKWASRIGRLRNWKKKYLTSKLAAVMEAERTDDNLAELIDTKLQLNFEIDKDESYWEQRARVNWLRLGDRNTAFFYSVTTQKRRQNCIHKLQDPDGRSTDVQQEMAEIAKNYFQSLFKAKERGHFEHILTGVNRCISEEDNRCLVRPFIKEEIWEALTSMGATKAPGEDGLPTIFFQKLWHIFGNEVSSFCIQQLNRGMEVTRLNTTHIVLIPKKYIQPTFHTFDQSVYAMSFTK</sequence>
<dbReference type="Gene3D" id="3.60.10.10">
    <property type="entry name" value="Endonuclease/exonuclease/phosphatase"/>
    <property type="match status" value="1"/>
</dbReference>
<organism evidence="1 2">
    <name type="scientific">Gossypium australe</name>
    <dbReference type="NCBI Taxonomy" id="47621"/>
    <lineage>
        <taxon>Eukaryota</taxon>
        <taxon>Viridiplantae</taxon>
        <taxon>Streptophyta</taxon>
        <taxon>Embryophyta</taxon>
        <taxon>Tracheophyta</taxon>
        <taxon>Spermatophyta</taxon>
        <taxon>Magnoliopsida</taxon>
        <taxon>eudicotyledons</taxon>
        <taxon>Gunneridae</taxon>
        <taxon>Pentapetalae</taxon>
        <taxon>rosids</taxon>
        <taxon>malvids</taxon>
        <taxon>Malvales</taxon>
        <taxon>Malvaceae</taxon>
        <taxon>Malvoideae</taxon>
        <taxon>Gossypium</taxon>
    </lineage>
</organism>
<dbReference type="GO" id="GO:0003964">
    <property type="term" value="F:RNA-directed DNA polymerase activity"/>
    <property type="evidence" value="ECO:0007669"/>
    <property type="project" value="UniProtKB-KW"/>
</dbReference>
<dbReference type="InterPro" id="IPR036691">
    <property type="entry name" value="Endo/exonu/phosph_ase_sf"/>
</dbReference>